<evidence type="ECO:0000256" key="4">
    <source>
        <dbReference type="ARBA" id="ARBA00023136"/>
    </source>
</evidence>
<dbReference type="SUPFAM" id="SSF117070">
    <property type="entry name" value="LEA14-like"/>
    <property type="match status" value="1"/>
</dbReference>
<proteinExistence type="predicted"/>
<dbReference type="PANTHER" id="PTHR31234:SF2">
    <property type="entry name" value="OS05G0199100 PROTEIN"/>
    <property type="match status" value="1"/>
</dbReference>
<dbReference type="Pfam" id="PF03168">
    <property type="entry name" value="LEA_2"/>
    <property type="match status" value="1"/>
</dbReference>
<dbReference type="AlphaFoldDB" id="W7TMD3"/>
<keyword evidence="2 6" id="KW-0812">Transmembrane</keyword>
<feature type="region of interest" description="Disordered" evidence="5">
    <location>
        <begin position="254"/>
        <end position="315"/>
    </location>
</feature>
<name>W7TMD3_9STRA</name>
<feature type="region of interest" description="Disordered" evidence="5">
    <location>
        <begin position="1"/>
        <end position="46"/>
    </location>
</feature>
<dbReference type="InterPro" id="IPR004864">
    <property type="entry name" value="LEA_2"/>
</dbReference>
<feature type="transmembrane region" description="Helical" evidence="6">
    <location>
        <begin position="59"/>
        <end position="80"/>
    </location>
</feature>
<dbReference type="EMBL" id="AZIL01002442">
    <property type="protein sequence ID" value="EWM21586.1"/>
    <property type="molecule type" value="Genomic_DNA"/>
</dbReference>
<evidence type="ECO:0000256" key="3">
    <source>
        <dbReference type="ARBA" id="ARBA00022989"/>
    </source>
</evidence>
<comment type="caution">
    <text evidence="8">The sequence shown here is derived from an EMBL/GenBank/DDBJ whole genome shotgun (WGS) entry which is preliminary data.</text>
</comment>
<dbReference type="GO" id="GO:0098542">
    <property type="term" value="P:defense response to other organism"/>
    <property type="evidence" value="ECO:0007669"/>
    <property type="project" value="InterPro"/>
</dbReference>
<evidence type="ECO:0000313" key="9">
    <source>
        <dbReference type="Proteomes" id="UP000019335"/>
    </source>
</evidence>
<dbReference type="OrthoDB" id="1414122at2759"/>
<dbReference type="PANTHER" id="PTHR31234">
    <property type="entry name" value="LATE EMBRYOGENESIS ABUNDANT (LEA) HYDROXYPROLINE-RICH GLYCOPROTEIN FAMILY"/>
    <property type="match status" value="1"/>
</dbReference>
<sequence length="315" mass="33417">MNQRSGIDHHHIYSTETKEEENGGRDILPLEMEDGRKAESAPPAEVKKRGFCARHKGKLIFLGIVALILIALAIAIPLLMPKDPTATLLEQSNLRLDGLGAGSATIDLTMKVQNPNPYAIAFEDLRLDVYDFSGAHIGELTRPERFRVQGRSTNIMNATATMQPSFFEILSMGVNCLQNDNLTKLKLQGTVQARFAGRTFRTQVGPMEQLTQCVATNIAGGSSPPPPGVTPAAVGNGQIINSIGEAISQGIQRLRGGRQGAASQVSAAPGNRGPNPVASSPFPGSRRSDPINSMPGTATSGAPFSNTQNTAGVQP</sequence>
<evidence type="ECO:0000259" key="7">
    <source>
        <dbReference type="Pfam" id="PF03168"/>
    </source>
</evidence>
<feature type="compositionally biased region" description="Low complexity" evidence="5">
    <location>
        <begin position="254"/>
        <end position="264"/>
    </location>
</feature>
<protein>
    <recommendedName>
        <fullName evidence="7">Late embryogenesis abundant protein LEA-2 subgroup domain-containing protein</fullName>
    </recommendedName>
</protein>
<evidence type="ECO:0000256" key="1">
    <source>
        <dbReference type="ARBA" id="ARBA00004167"/>
    </source>
</evidence>
<feature type="compositionally biased region" description="Polar residues" evidence="5">
    <location>
        <begin position="290"/>
        <end position="315"/>
    </location>
</feature>
<reference evidence="8 9" key="1">
    <citation type="journal article" date="2014" name="Mol. Plant">
        <title>Chromosome Scale Genome Assembly and Transcriptome Profiling of Nannochloropsis gaditana in Nitrogen Depletion.</title>
        <authorList>
            <person name="Corteggiani Carpinelli E."/>
            <person name="Telatin A."/>
            <person name="Vitulo N."/>
            <person name="Forcato C."/>
            <person name="D'Angelo M."/>
            <person name="Schiavon R."/>
            <person name="Vezzi A."/>
            <person name="Giacometti G.M."/>
            <person name="Morosinotto T."/>
            <person name="Valle G."/>
        </authorList>
    </citation>
    <scope>NUCLEOTIDE SEQUENCE [LARGE SCALE GENOMIC DNA]</scope>
    <source>
        <strain evidence="8 9">B-31</strain>
    </source>
</reference>
<evidence type="ECO:0000256" key="6">
    <source>
        <dbReference type="SAM" id="Phobius"/>
    </source>
</evidence>
<feature type="compositionally biased region" description="Basic and acidic residues" evidence="5">
    <location>
        <begin position="1"/>
        <end position="24"/>
    </location>
</feature>
<accession>W7TMD3</accession>
<keyword evidence="3 6" id="KW-1133">Transmembrane helix</keyword>
<evidence type="ECO:0000256" key="2">
    <source>
        <dbReference type="ARBA" id="ARBA00022692"/>
    </source>
</evidence>
<evidence type="ECO:0000313" key="8">
    <source>
        <dbReference type="EMBL" id="EWM21586.1"/>
    </source>
</evidence>
<keyword evidence="4 6" id="KW-0472">Membrane</keyword>
<gene>
    <name evidence="8" type="ORF">Naga_100012g8</name>
</gene>
<feature type="domain" description="Late embryogenesis abundant protein LEA-2 subgroup" evidence="7">
    <location>
        <begin position="109"/>
        <end position="193"/>
    </location>
</feature>
<dbReference type="Gene3D" id="2.60.40.1820">
    <property type="match status" value="1"/>
</dbReference>
<dbReference type="GO" id="GO:0016020">
    <property type="term" value="C:membrane"/>
    <property type="evidence" value="ECO:0007669"/>
    <property type="project" value="UniProtKB-SubCell"/>
</dbReference>
<dbReference type="Proteomes" id="UP000019335">
    <property type="component" value="Unassembled WGS sequence"/>
</dbReference>
<comment type="subcellular location">
    <subcellularLocation>
        <location evidence="1">Membrane</location>
        <topology evidence="1">Single-pass membrane protein</topology>
    </subcellularLocation>
</comment>
<evidence type="ECO:0000256" key="5">
    <source>
        <dbReference type="SAM" id="MobiDB-lite"/>
    </source>
</evidence>
<dbReference type="InterPro" id="IPR044839">
    <property type="entry name" value="NDR1-like"/>
</dbReference>
<organism evidence="8 9">
    <name type="scientific">Nannochloropsis gaditana</name>
    <dbReference type="NCBI Taxonomy" id="72520"/>
    <lineage>
        <taxon>Eukaryota</taxon>
        <taxon>Sar</taxon>
        <taxon>Stramenopiles</taxon>
        <taxon>Ochrophyta</taxon>
        <taxon>Eustigmatophyceae</taxon>
        <taxon>Eustigmatales</taxon>
        <taxon>Monodopsidaceae</taxon>
        <taxon>Nannochloropsis</taxon>
    </lineage>
</organism>
<keyword evidence="9" id="KW-1185">Reference proteome</keyword>